<dbReference type="InterPro" id="IPR000905">
    <property type="entry name" value="Gcp-like_dom"/>
</dbReference>
<feature type="domain" description="Gcp-like" evidence="9">
    <location>
        <begin position="22"/>
        <end position="306"/>
    </location>
</feature>
<sequence>MIILAIETSCDDTSVAVLKDQELLSNVVSSQVAFHNKYGGVMPELASRLHVEKITYVLKEAIETAKISLQDIDYIAFTQGPGLIGSLHVGMQAAKTLSLLLKKPLIPIHHLAGHIYANRFVQDFTFPLLALVISGGHTEFVYMEKECSFKVVGSTLDDAVGEAYDKVSRLLGLGYPGGPIIDQLAQKGKAIYPLPLPKNDQTLDFSYSGLKSAVIHLIHRLESKNIAYKKEDIAASFQKVAVEILLQKTKKALKKYPVKTFVLAGGVAANHELREKMQQMMEHDFLNIQCIFPKLSLCGDNAAMIGMCAYYKLKENQQGSSLDISALASYPIENF</sequence>
<accession>A0A9D1KA26</accession>
<keyword evidence="4 8" id="KW-0479">Metal-binding</keyword>
<keyword evidence="3 8" id="KW-0819">tRNA processing</keyword>
<dbReference type="NCBIfam" id="TIGR03723">
    <property type="entry name" value="T6A_TsaD_YgjD"/>
    <property type="match status" value="1"/>
</dbReference>
<evidence type="ECO:0000256" key="2">
    <source>
        <dbReference type="ARBA" id="ARBA00022679"/>
    </source>
</evidence>
<evidence type="ECO:0000313" key="11">
    <source>
        <dbReference type="Proteomes" id="UP000886893"/>
    </source>
</evidence>
<dbReference type="NCBIfam" id="TIGR00329">
    <property type="entry name" value="gcp_kae1"/>
    <property type="match status" value="1"/>
</dbReference>
<dbReference type="CDD" id="cd24133">
    <property type="entry name" value="ASKHA_NBD_TsaD_bac"/>
    <property type="match status" value="1"/>
</dbReference>
<feature type="binding site" evidence="8">
    <location>
        <position position="270"/>
    </location>
    <ligand>
        <name>substrate</name>
    </ligand>
</feature>
<dbReference type="InterPro" id="IPR022450">
    <property type="entry name" value="TsaD"/>
</dbReference>
<dbReference type="Gene3D" id="3.30.420.40">
    <property type="match status" value="2"/>
</dbReference>
<feature type="binding site" evidence="8">
    <location>
        <position position="114"/>
    </location>
    <ligand>
        <name>Fe cation</name>
        <dbReference type="ChEBI" id="CHEBI:24875"/>
    </ligand>
</feature>
<dbReference type="InterPro" id="IPR043129">
    <property type="entry name" value="ATPase_NBD"/>
</dbReference>
<dbReference type="GO" id="GO:0061711">
    <property type="term" value="F:tRNA N(6)-L-threonylcarbamoyladenine synthase activity"/>
    <property type="evidence" value="ECO:0007669"/>
    <property type="project" value="UniProtKB-EC"/>
</dbReference>
<name>A0A9D1KA26_9FIRM</name>
<feature type="binding site" evidence="8">
    <location>
        <position position="110"/>
    </location>
    <ligand>
        <name>Fe cation</name>
        <dbReference type="ChEBI" id="CHEBI:24875"/>
    </ligand>
</feature>
<dbReference type="GO" id="GO:0002949">
    <property type="term" value="P:tRNA threonylcarbamoyladenosine modification"/>
    <property type="evidence" value="ECO:0007669"/>
    <property type="project" value="UniProtKB-UniRule"/>
</dbReference>
<evidence type="ECO:0000259" key="9">
    <source>
        <dbReference type="Pfam" id="PF00814"/>
    </source>
</evidence>
<dbReference type="Proteomes" id="UP000886893">
    <property type="component" value="Unassembled WGS sequence"/>
</dbReference>
<feature type="binding site" evidence="8">
    <location>
        <begin position="132"/>
        <end position="136"/>
    </location>
    <ligand>
        <name>substrate</name>
    </ligand>
</feature>
<dbReference type="GO" id="GO:0005506">
    <property type="term" value="F:iron ion binding"/>
    <property type="evidence" value="ECO:0007669"/>
    <property type="project" value="UniProtKB-UniRule"/>
</dbReference>
<dbReference type="PRINTS" id="PR00789">
    <property type="entry name" value="OSIALOPTASE"/>
</dbReference>
<keyword evidence="2 8" id="KW-0808">Transferase</keyword>
<evidence type="ECO:0000256" key="6">
    <source>
        <dbReference type="ARBA" id="ARBA00023315"/>
    </source>
</evidence>
<dbReference type="InterPro" id="IPR017861">
    <property type="entry name" value="KAE1/TsaD"/>
</dbReference>
<dbReference type="FunFam" id="3.30.420.40:FF:000012">
    <property type="entry name" value="tRNA N6-adenosine threonylcarbamoyltransferase"/>
    <property type="match status" value="1"/>
</dbReference>
<dbReference type="InterPro" id="IPR017860">
    <property type="entry name" value="Peptidase_M22_CS"/>
</dbReference>
<comment type="function">
    <text evidence="8">Required for the formation of a threonylcarbamoyl group on adenosine at position 37 (t(6)A37) in tRNAs that read codons beginning with adenine. Is involved in the transfer of the threonylcarbamoyl moiety of threonylcarbamoyl-AMP (TC-AMP) to the N6 group of A37, together with TsaE and TsaB. TsaD likely plays a direct catalytic role in this reaction.</text>
</comment>
<dbReference type="PROSITE" id="PS01016">
    <property type="entry name" value="GLYCOPROTEASE"/>
    <property type="match status" value="1"/>
</dbReference>
<dbReference type="PANTHER" id="PTHR11735:SF6">
    <property type="entry name" value="TRNA N6-ADENOSINE THREONYLCARBAMOYLTRANSFERASE, MITOCHONDRIAL"/>
    <property type="match status" value="1"/>
</dbReference>
<proteinExistence type="inferred from homology"/>
<protein>
    <recommendedName>
        <fullName evidence="8">tRNA N6-adenosine threonylcarbamoyltransferase</fullName>
        <ecNumber evidence="8">2.3.1.234</ecNumber>
    </recommendedName>
    <alternativeName>
        <fullName evidence="8">N6-L-threonylcarbamoyladenine synthase</fullName>
        <shortName evidence="8">t(6)A synthase</shortName>
    </alternativeName>
    <alternativeName>
        <fullName evidence="8">t(6)A37 threonylcarbamoyladenosine biosynthesis protein TsaD</fullName>
    </alternativeName>
    <alternativeName>
        <fullName evidence="8">tRNA threonylcarbamoyladenosine biosynthesis protein TsaD</fullName>
    </alternativeName>
</protein>
<dbReference type="EC" id="2.3.1.234" evidence="8"/>
<organism evidence="10 11">
    <name type="scientific">Candidatus Caccosoma faecigallinarum</name>
    <dbReference type="NCBI Taxonomy" id="2840720"/>
    <lineage>
        <taxon>Bacteria</taxon>
        <taxon>Bacillati</taxon>
        <taxon>Bacillota</taxon>
        <taxon>Bacillota incertae sedis</taxon>
        <taxon>Candidatus Caccosoma</taxon>
    </lineage>
</organism>
<evidence type="ECO:0000256" key="7">
    <source>
        <dbReference type="ARBA" id="ARBA00048117"/>
    </source>
</evidence>
<feature type="binding site" evidence="8">
    <location>
        <position position="165"/>
    </location>
    <ligand>
        <name>substrate</name>
    </ligand>
</feature>
<keyword evidence="1 8" id="KW-0963">Cytoplasm</keyword>
<evidence type="ECO:0000256" key="1">
    <source>
        <dbReference type="ARBA" id="ARBA00022490"/>
    </source>
</evidence>
<comment type="caution">
    <text evidence="10">The sequence shown here is derived from an EMBL/GenBank/DDBJ whole genome shotgun (WGS) entry which is preliminary data.</text>
</comment>
<evidence type="ECO:0000256" key="5">
    <source>
        <dbReference type="ARBA" id="ARBA00023004"/>
    </source>
</evidence>
<feature type="binding site" evidence="8">
    <location>
        <position position="300"/>
    </location>
    <ligand>
        <name>Fe cation</name>
        <dbReference type="ChEBI" id="CHEBI:24875"/>
    </ligand>
</feature>
<dbReference type="GO" id="GO:0005737">
    <property type="term" value="C:cytoplasm"/>
    <property type="evidence" value="ECO:0007669"/>
    <property type="project" value="UniProtKB-SubCell"/>
</dbReference>
<dbReference type="PANTHER" id="PTHR11735">
    <property type="entry name" value="TRNA N6-ADENOSINE THREONYLCARBAMOYLTRANSFERASE"/>
    <property type="match status" value="1"/>
</dbReference>
<dbReference type="AlphaFoldDB" id="A0A9D1KA26"/>
<comment type="cofactor">
    <cofactor evidence="8">
        <name>Fe(2+)</name>
        <dbReference type="ChEBI" id="CHEBI:29033"/>
    </cofactor>
    <text evidence="8">Binds 1 Fe(2+) ion per subunit.</text>
</comment>
<evidence type="ECO:0000256" key="4">
    <source>
        <dbReference type="ARBA" id="ARBA00022723"/>
    </source>
</evidence>
<gene>
    <name evidence="8 10" type="primary">tsaD</name>
    <name evidence="10" type="ORF">IAD04_02315</name>
</gene>
<evidence type="ECO:0000256" key="8">
    <source>
        <dbReference type="HAMAP-Rule" id="MF_01445"/>
    </source>
</evidence>
<dbReference type="FunFam" id="3.30.420.40:FF:000040">
    <property type="entry name" value="tRNA N6-adenosine threonylcarbamoyltransferase"/>
    <property type="match status" value="1"/>
</dbReference>
<comment type="catalytic activity">
    <reaction evidence="7 8">
        <text>L-threonylcarbamoyladenylate + adenosine(37) in tRNA = N(6)-L-threonylcarbamoyladenosine(37) in tRNA + AMP + H(+)</text>
        <dbReference type="Rhea" id="RHEA:37059"/>
        <dbReference type="Rhea" id="RHEA-COMP:10162"/>
        <dbReference type="Rhea" id="RHEA-COMP:10163"/>
        <dbReference type="ChEBI" id="CHEBI:15378"/>
        <dbReference type="ChEBI" id="CHEBI:73682"/>
        <dbReference type="ChEBI" id="CHEBI:74411"/>
        <dbReference type="ChEBI" id="CHEBI:74418"/>
        <dbReference type="ChEBI" id="CHEBI:456215"/>
        <dbReference type="EC" id="2.3.1.234"/>
    </reaction>
</comment>
<comment type="similarity">
    <text evidence="8">Belongs to the KAE1 / TsaD family.</text>
</comment>
<keyword evidence="6 8" id="KW-0012">Acyltransferase</keyword>
<dbReference type="SUPFAM" id="SSF53067">
    <property type="entry name" value="Actin-like ATPase domain"/>
    <property type="match status" value="2"/>
</dbReference>
<dbReference type="HAMAP" id="MF_01445">
    <property type="entry name" value="TsaD"/>
    <property type="match status" value="1"/>
</dbReference>
<evidence type="ECO:0000256" key="3">
    <source>
        <dbReference type="ARBA" id="ARBA00022694"/>
    </source>
</evidence>
<feature type="binding site" evidence="8">
    <location>
        <position position="182"/>
    </location>
    <ligand>
        <name>substrate</name>
    </ligand>
</feature>
<reference evidence="10" key="1">
    <citation type="submission" date="2020-10" db="EMBL/GenBank/DDBJ databases">
        <authorList>
            <person name="Gilroy R."/>
        </authorList>
    </citation>
    <scope>NUCLEOTIDE SEQUENCE</scope>
    <source>
        <strain evidence="10">14508</strain>
    </source>
</reference>
<evidence type="ECO:0000313" key="10">
    <source>
        <dbReference type="EMBL" id="HIT17198.1"/>
    </source>
</evidence>
<reference evidence="10" key="2">
    <citation type="journal article" date="2021" name="PeerJ">
        <title>Extensive microbial diversity within the chicken gut microbiome revealed by metagenomics and culture.</title>
        <authorList>
            <person name="Gilroy R."/>
            <person name="Ravi A."/>
            <person name="Getino M."/>
            <person name="Pursley I."/>
            <person name="Horton D.L."/>
            <person name="Alikhan N.F."/>
            <person name="Baker D."/>
            <person name="Gharbi K."/>
            <person name="Hall N."/>
            <person name="Watson M."/>
            <person name="Adriaenssens E.M."/>
            <person name="Foster-Nyarko E."/>
            <person name="Jarju S."/>
            <person name="Secka A."/>
            <person name="Antonio M."/>
            <person name="Oren A."/>
            <person name="Chaudhuri R.R."/>
            <person name="La Ragione R."/>
            <person name="Hildebrand F."/>
            <person name="Pallen M.J."/>
        </authorList>
    </citation>
    <scope>NUCLEOTIDE SEQUENCE</scope>
    <source>
        <strain evidence="10">14508</strain>
    </source>
</reference>
<feature type="binding site" evidence="8">
    <location>
        <position position="178"/>
    </location>
    <ligand>
        <name>substrate</name>
    </ligand>
</feature>
<dbReference type="EMBL" id="DVKI01000074">
    <property type="protein sequence ID" value="HIT17198.1"/>
    <property type="molecule type" value="Genomic_DNA"/>
</dbReference>
<dbReference type="Pfam" id="PF00814">
    <property type="entry name" value="TsaD"/>
    <property type="match status" value="1"/>
</dbReference>
<keyword evidence="5 8" id="KW-0408">Iron</keyword>
<comment type="subcellular location">
    <subcellularLocation>
        <location evidence="8">Cytoplasm</location>
    </subcellularLocation>
</comment>